<dbReference type="InterPro" id="IPR001767">
    <property type="entry name" value="Hedgehog_Hint"/>
</dbReference>
<proteinExistence type="predicted"/>
<name>A0A1X6P7Q0_PORUM</name>
<dbReference type="InterPro" id="IPR036844">
    <property type="entry name" value="Hint_dom_sf"/>
</dbReference>
<accession>A0A1X6P7Q0</accession>
<feature type="signal peptide" evidence="1">
    <location>
        <begin position="1"/>
        <end position="30"/>
    </location>
</feature>
<dbReference type="SUPFAM" id="SSF51294">
    <property type="entry name" value="Hedgehog/intein (Hint) domain"/>
    <property type="match status" value="1"/>
</dbReference>
<dbReference type="GO" id="GO:0016540">
    <property type="term" value="P:protein autoprocessing"/>
    <property type="evidence" value="ECO:0007669"/>
    <property type="project" value="InterPro"/>
</dbReference>
<dbReference type="Pfam" id="PF01079">
    <property type="entry name" value="Hint"/>
    <property type="match status" value="1"/>
</dbReference>
<sequence>MTRRRSRAVPLTAAASVLAAAALLAAPSTASVLIAPGPLGTSAVGLPSGFPGFSYRVMGFGQRRSRRVVTSLPADALVVDGAACSADGALVVLPGTADGVSGLTADVLRGVEACFTSGIVSEALTCGRWAGPVNNATYFFGGGDVLTVGEGASAVELPAAPRFLSVAGRGDMVMADLKLGDRVRVSATAFEPIVLFTHRDPAGVGAYVALTTAGGRVLVATTGHLVYAADEATAGGWALKAAGSVA</sequence>
<dbReference type="Proteomes" id="UP000218209">
    <property type="component" value="Unassembled WGS sequence"/>
</dbReference>
<dbReference type="EMBL" id="KV918851">
    <property type="protein sequence ID" value="OSX76919.1"/>
    <property type="molecule type" value="Genomic_DNA"/>
</dbReference>
<evidence type="ECO:0000313" key="3">
    <source>
        <dbReference type="EMBL" id="OSX76919.1"/>
    </source>
</evidence>
<feature type="chain" id="PRO_5012936828" description="Hedgehog protein Hint domain-containing protein" evidence="1">
    <location>
        <begin position="31"/>
        <end position="246"/>
    </location>
</feature>
<feature type="domain" description="Hedgehog protein Hint" evidence="2">
    <location>
        <begin position="168"/>
        <end position="234"/>
    </location>
</feature>
<feature type="non-terminal residue" evidence="3">
    <location>
        <position position="246"/>
    </location>
</feature>
<dbReference type="Gene3D" id="2.170.16.10">
    <property type="entry name" value="Hedgehog/Intein (Hint) domain"/>
    <property type="match status" value="1"/>
</dbReference>
<keyword evidence="4" id="KW-1185">Reference proteome</keyword>
<evidence type="ECO:0000259" key="2">
    <source>
        <dbReference type="Pfam" id="PF01079"/>
    </source>
</evidence>
<protein>
    <recommendedName>
        <fullName evidence="2">Hedgehog protein Hint domain-containing protein</fullName>
    </recommendedName>
</protein>
<evidence type="ECO:0000313" key="4">
    <source>
        <dbReference type="Proteomes" id="UP000218209"/>
    </source>
</evidence>
<keyword evidence="1" id="KW-0732">Signal</keyword>
<dbReference type="AlphaFoldDB" id="A0A1X6P7Q0"/>
<organism evidence="3 4">
    <name type="scientific">Porphyra umbilicalis</name>
    <name type="common">Purple laver</name>
    <name type="synonym">Red alga</name>
    <dbReference type="NCBI Taxonomy" id="2786"/>
    <lineage>
        <taxon>Eukaryota</taxon>
        <taxon>Rhodophyta</taxon>
        <taxon>Bangiophyceae</taxon>
        <taxon>Bangiales</taxon>
        <taxon>Bangiaceae</taxon>
        <taxon>Porphyra</taxon>
    </lineage>
</organism>
<reference evidence="3 4" key="1">
    <citation type="submission" date="2017-03" db="EMBL/GenBank/DDBJ databases">
        <title>WGS assembly of Porphyra umbilicalis.</title>
        <authorList>
            <person name="Brawley S.H."/>
            <person name="Blouin N.A."/>
            <person name="Ficko-Blean E."/>
            <person name="Wheeler G.L."/>
            <person name="Lohr M."/>
            <person name="Goodson H.V."/>
            <person name="Jenkins J.W."/>
            <person name="Blaby-Haas C.E."/>
            <person name="Helliwell K.E."/>
            <person name="Chan C."/>
            <person name="Marriage T."/>
            <person name="Bhattacharya D."/>
            <person name="Klein A.S."/>
            <person name="Badis Y."/>
            <person name="Brodie J."/>
            <person name="Cao Y."/>
            <person name="Collen J."/>
            <person name="Dittami S.M."/>
            <person name="Gachon C.M."/>
            <person name="Green B.R."/>
            <person name="Karpowicz S."/>
            <person name="Kim J.W."/>
            <person name="Kudahl U."/>
            <person name="Lin S."/>
            <person name="Michel G."/>
            <person name="Mittag M."/>
            <person name="Olson B.J."/>
            <person name="Pangilinan J."/>
            <person name="Peng Y."/>
            <person name="Qiu H."/>
            <person name="Shu S."/>
            <person name="Singer J.T."/>
            <person name="Smith A.G."/>
            <person name="Sprecher B.N."/>
            <person name="Wagner V."/>
            <person name="Wang W."/>
            <person name="Wang Z.-Y."/>
            <person name="Yan J."/>
            <person name="Yarish C."/>
            <person name="Zoeuner-Riek S."/>
            <person name="Zhuang Y."/>
            <person name="Zou Y."/>
            <person name="Lindquist E.A."/>
            <person name="Grimwood J."/>
            <person name="Barry K."/>
            <person name="Rokhsar D.S."/>
            <person name="Schmutz J."/>
            <person name="Stiller J.W."/>
            <person name="Grossman A.R."/>
            <person name="Prochnik S.E."/>
        </authorList>
    </citation>
    <scope>NUCLEOTIDE SEQUENCE [LARGE SCALE GENOMIC DNA]</scope>
    <source>
        <strain evidence="3">4086291</strain>
    </source>
</reference>
<evidence type="ECO:0000256" key="1">
    <source>
        <dbReference type="SAM" id="SignalP"/>
    </source>
</evidence>
<gene>
    <name evidence="3" type="ORF">BU14_0169s0020</name>
</gene>